<sequence length="376" mass="42309">MAAGLNRKISAASARAHTRRPNKSTSSQLPSGMLKAALAVLLVGFLAWGFQAIQPPPPKTCGSSNGPPVTAPRIKVRDGRHLAYREYGIPKDAANYKIIFIHGFDSCRHDGSTIAEKLSPKITEEMGVYIVSFDRPGYGESDPDPNRTWKSLALDIEELADQLGLGSKFYVMGFSMGGEIIWYCLMYIPHRLAGAVLIAPAVNYWWSGLPANLTKEAYYQQKPQDQWALRVSHYFPWLTYWWNTQRWFPSSSLVAGSLDILSHQDKELIPKMLYRKSFLAQVRQQGEYVSIYSDINTGFGTWEFSPLDLENPFQTSEGSVHLWQGDEDLLVPVTLQRYIAQKLPWINYHELPGAGHMFPYADGMSDTLIESLLKGK</sequence>
<gene>
    <name evidence="3" type="ORF">QN277_013115</name>
</gene>
<dbReference type="SUPFAM" id="SSF53474">
    <property type="entry name" value="alpha/beta-Hydrolases"/>
    <property type="match status" value="1"/>
</dbReference>
<dbReference type="AlphaFoldDB" id="A0AAE1N1U6"/>
<keyword evidence="4" id="KW-1185">Reference proteome</keyword>
<dbReference type="InterPro" id="IPR029058">
    <property type="entry name" value="AB_hydrolase_fold"/>
</dbReference>
<accession>A0AAE1N1U6</accession>
<comment type="caution">
    <text evidence="3">The sequence shown here is derived from an EMBL/GenBank/DDBJ whole genome shotgun (WGS) entry which is preliminary data.</text>
</comment>
<reference evidence="3" key="1">
    <citation type="submission" date="2023-10" db="EMBL/GenBank/DDBJ databases">
        <title>Chromosome-level genome of the transformable northern wattle, Acacia crassicarpa.</title>
        <authorList>
            <person name="Massaro I."/>
            <person name="Sinha N.R."/>
            <person name="Poethig S."/>
            <person name="Leichty A.R."/>
        </authorList>
    </citation>
    <scope>NUCLEOTIDE SEQUENCE</scope>
    <source>
        <strain evidence="3">Acra3RX</strain>
        <tissue evidence="3">Leaf</tissue>
    </source>
</reference>
<dbReference type="Gene3D" id="3.40.50.1820">
    <property type="entry name" value="alpha/beta hydrolase"/>
    <property type="match status" value="1"/>
</dbReference>
<feature type="domain" description="AB hydrolase-1" evidence="2">
    <location>
        <begin position="98"/>
        <end position="358"/>
    </location>
</feature>
<evidence type="ECO:0000313" key="4">
    <source>
        <dbReference type="Proteomes" id="UP001293593"/>
    </source>
</evidence>
<organism evidence="3 4">
    <name type="scientific">Acacia crassicarpa</name>
    <name type="common">northern wattle</name>
    <dbReference type="NCBI Taxonomy" id="499986"/>
    <lineage>
        <taxon>Eukaryota</taxon>
        <taxon>Viridiplantae</taxon>
        <taxon>Streptophyta</taxon>
        <taxon>Embryophyta</taxon>
        <taxon>Tracheophyta</taxon>
        <taxon>Spermatophyta</taxon>
        <taxon>Magnoliopsida</taxon>
        <taxon>eudicotyledons</taxon>
        <taxon>Gunneridae</taxon>
        <taxon>Pentapetalae</taxon>
        <taxon>rosids</taxon>
        <taxon>fabids</taxon>
        <taxon>Fabales</taxon>
        <taxon>Fabaceae</taxon>
        <taxon>Caesalpinioideae</taxon>
        <taxon>mimosoid clade</taxon>
        <taxon>Acacieae</taxon>
        <taxon>Acacia</taxon>
    </lineage>
</organism>
<dbReference type="InterPro" id="IPR000073">
    <property type="entry name" value="AB_hydrolase_1"/>
</dbReference>
<dbReference type="EMBL" id="JAWXYG010000002">
    <property type="protein sequence ID" value="KAK4281648.1"/>
    <property type="molecule type" value="Genomic_DNA"/>
</dbReference>
<proteinExistence type="predicted"/>
<dbReference type="FunFam" id="3.40.50.1820:FF:000270">
    <property type="entry name" value="Alpha/beta-Hydrolases superfamily protein"/>
    <property type="match status" value="1"/>
</dbReference>
<dbReference type="PANTHER" id="PTHR45763:SF51">
    <property type="entry name" value="ALPHA_BETA-HYDROLASES SUPERFAMILY PROTEIN"/>
    <property type="match status" value="1"/>
</dbReference>
<name>A0AAE1N1U6_9FABA</name>
<evidence type="ECO:0000313" key="3">
    <source>
        <dbReference type="EMBL" id="KAK4281648.1"/>
    </source>
</evidence>
<evidence type="ECO:0000259" key="2">
    <source>
        <dbReference type="Pfam" id="PF00561"/>
    </source>
</evidence>
<protein>
    <recommendedName>
        <fullName evidence="2">AB hydrolase-1 domain-containing protein</fullName>
    </recommendedName>
</protein>
<feature type="region of interest" description="Disordered" evidence="1">
    <location>
        <begin position="1"/>
        <end position="29"/>
    </location>
</feature>
<dbReference type="Proteomes" id="UP001293593">
    <property type="component" value="Unassembled WGS sequence"/>
</dbReference>
<evidence type="ECO:0000256" key="1">
    <source>
        <dbReference type="SAM" id="MobiDB-lite"/>
    </source>
</evidence>
<dbReference type="PANTHER" id="PTHR45763">
    <property type="entry name" value="HYDROLASE, ALPHA/BETA FOLD FAMILY PROTEIN, EXPRESSED-RELATED"/>
    <property type="match status" value="1"/>
</dbReference>
<dbReference type="Pfam" id="PF00561">
    <property type="entry name" value="Abhydrolase_1"/>
    <property type="match status" value="1"/>
</dbReference>